<keyword evidence="3" id="KW-1185">Reference proteome</keyword>
<dbReference type="GO" id="GO:0016747">
    <property type="term" value="F:acyltransferase activity, transferring groups other than amino-acyl groups"/>
    <property type="evidence" value="ECO:0007669"/>
    <property type="project" value="InterPro"/>
</dbReference>
<dbReference type="InterPro" id="IPR051531">
    <property type="entry name" value="N-acetyltransferase"/>
</dbReference>
<gene>
    <name evidence="2" type="ORF">CALVIDRAFT_599706</name>
</gene>
<name>A0A167KGR1_CALVF</name>
<keyword evidence="2" id="KW-0012">Acyltransferase</keyword>
<dbReference type="SUPFAM" id="SSF55729">
    <property type="entry name" value="Acyl-CoA N-acyltransferases (Nat)"/>
    <property type="match status" value="1"/>
</dbReference>
<evidence type="ECO:0000259" key="1">
    <source>
        <dbReference type="PROSITE" id="PS51186"/>
    </source>
</evidence>
<dbReference type="InterPro" id="IPR000182">
    <property type="entry name" value="GNAT_dom"/>
</dbReference>
<dbReference type="AlphaFoldDB" id="A0A167KGR1"/>
<dbReference type="PANTHER" id="PTHR43792">
    <property type="entry name" value="GNAT FAMILY, PUTATIVE (AFU_ORTHOLOGUE AFUA_3G00765)-RELATED-RELATED"/>
    <property type="match status" value="1"/>
</dbReference>
<evidence type="ECO:0000313" key="3">
    <source>
        <dbReference type="Proteomes" id="UP000076738"/>
    </source>
</evidence>
<organism evidence="2 3">
    <name type="scientific">Calocera viscosa (strain TUFC12733)</name>
    <dbReference type="NCBI Taxonomy" id="1330018"/>
    <lineage>
        <taxon>Eukaryota</taxon>
        <taxon>Fungi</taxon>
        <taxon>Dikarya</taxon>
        <taxon>Basidiomycota</taxon>
        <taxon>Agaricomycotina</taxon>
        <taxon>Dacrymycetes</taxon>
        <taxon>Dacrymycetales</taxon>
        <taxon>Dacrymycetaceae</taxon>
        <taxon>Calocera</taxon>
    </lineage>
</organism>
<reference evidence="2 3" key="1">
    <citation type="journal article" date="2016" name="Mol. Biol. Evol.">
        <title>Comparative Genomics of Early-Diverging Mushroom-Forming Fungi Provides Insights into the Origins of Lignocellulose Decay Capabilities.</title>
        <authorList>
            <person name="Nagy L.G."/>
            <person name="Riley R."/>
            <person name="Tritt A."/>
            <person name="Adam C."/>
            <person name="Daum C."/>
            <person name="Floudas D."/>
            <person name="Sun H."/>
            <person name="Yadav J.S."/>
            <person name="Pangilinan J."/>
            <person name="Larsson K.H."/>
            <person name="Matsuura K."/>
            <person name="Barry K."/>
            <person name="Labutti K."/>
            <person name="Kuo R."/>
            <person name="Ohm R.A."/>
            <person name="Bhattacharya S.S."/>
            <person name="Shirouzu T."/>
            <person name="Yoshinaga Y."/>
            <person name="Martin F.M."/>
            <person name="Grigoriev I.V."/>
            <person name="Hibbett D.S."/>
        </authorList>
    </citation>
    <scope>NUCLEOTIDE SEQUENCE [LARGE SCALE GENOMIC DNA]</scope>
    <source>
        <strain evidence="2 3">TUFC12733</strain>
    </source>
</reference>
<dbReference type="EMBL" id="KV417293">
    <property type="protein sequence ID" value="KZO94633.1"/>
    <property type="molecule type" value="Genomic_DNA"/>
</dbReference>
<feature type="domain" description="N-acetyltransferase" evidence="1">
    <location>
        <begin position="9"/>
        <end position="197"/>
    </location>
</feature>
<proteinExistence type="predicted"/>
<dbReference type="Proteomes" id="UP000076738">
    <property type="component" value="Unassembled WGS sequence"/>
</dbReference>
<sequence>MAFATTKHLNLRPIRESDKDYFLDLNNDQRVLRTADPGYMVPKGPSSWKDMQEGFSKVLLVVVAEVKREYAGLRQWDAWEERKEDGAKDKEDWDRELFAGFAVLSLSMPKNRDAEFGISIAPPWWGKGFGTEITEWIVRHGFEQLNLHRISLGYTAVNAAAGRVYEKCGFVVEVVERKSFWLDGEWVDGVSMGILDEDYWTMKKQLADKP</sequence>
<dbReference type="PROSITE" id="PS51186">
    <property type="entry name" value="GNAT"/>
    <property type="match status" value="1"/>
</dbReference>
<dbReference type="OrthoDB" id="630895at2759"/>
<dbReference type="Gene3D" id="3.40.630.30">
    <property type="match status" value="1"/>
</dbReference>
<keyword evidence="2" id="KW-0808">Transferase</keyword>
<evidence type="ECO:0000313" key="2">
    <source>
        <dbReference type="EMBL" id="KZO94633.1"/>
    </source>
</evidence>
<dbReference type="Pfam" id="PF13302">
    <property type="entry name" value="Acetyltransf_3"/>
    <property type="match status" value="1"/>
</dbReference>
<accession>A0A167KGR1</accession>
<protein>
    <submittedName>
        <fullName evidence="2">Acyl-CoA N-acyltransferase</fullName>
    </submittedName>
</protein>
<dbReference type="InterPro" id="IPR016181">
    <property type="entry name" value="Acyl_CoA_acyltransferase"/>
</dbReference>